<dbReference type="NCBIfam" id="NF040712">
    <property type="entry name" value="SepH"/>
    <property type="match status" value="1"/>
</dbReference>
<feature type="compositionally biased region" description="Low complexity" evidence="1">
    <location>
        <begin position="238"/>
        <end position="258"/>
    </location>
</feature>
<proteinExistence type="predicted"/>
<dbReference type="EMBL" id="SZZH01000001">
    <property type="protein sequence ID" value="TKV61927.1"/>
    <property type="molecule type" value="Genomic_DNA"/>
</dbReference>
<dbReference type="Pfam" id="PF11268">
    <property type="entry name" value="DUF3071"/>
    <property type="match status" value="1"/>
</dbReference>
<keyword evidence="4" id="KW-1185">Reference proteome</keyword>
<name>A0A4U6QML8_9ACTN</name>
<dbReference type="RefSeq" id="WP_205849888.1">
    <property type="nucleotide sequence ID" value="NZ_SZZH01000001.1"/>
</dbReference>
<dbReference type="Proteomes" id="UP000306985">
    <property type="component" value="Unassembled WGS sequence"/>
</dbReference>
<dbReference type="InterPro" id="IPR047682">
    <property type="entry name" value="SepH-like"/>
</dbReference>
<feature type="region of interest" description="Disordered" evidence="1">
    <location>
        <begin position="228"/>
        <end position="311"/>
    </location>
</feature>
<comment type="caution">
    <text evidence="3">The sequence shown here is derived from an EMBL/GenBank/DDBJ whole genome shotgun (WGS) entry which is preliminary data.</text>
</comment>
<dbReference type="InterPro" id="IPR021421">
    <property type="entry name" value="DUF3071"/>
</dbReference>
<protein>
    <submittedName>
        <fullName evidence="3">DUF3071 domain-containing protein</fullName>
    </submittedName>
</protein>
<accession>A0A4U6QML8</accession>
<evidence type="ECO:0000313" key="4">
    <source>
        <dbReference type="Proteomes" id="UP000306985"/>
    </source>
</evidence>
<reference evidence="3 4" key="1">
    <citation type="submission" date="2019-05" db="EMBL/GenBank/DDBJ databases">
        <title>Nakamurella sp. N5BH11, whole genome shotgun sequence.</title>
        <authorList>
            <person name="Tuo L."/>
        </authorList>
    </citation>
    <scope>NUCLEOTIDE SEQUENCE [LARGE SCALE GENOMIC DNA]</scope>
    <source>
        <strain evidence="3 4">N5BH11</strain>
    </source>
</reference>
<sequence>MRTLRVLGLAEDGESLVFADQESGELFTAVADERLRAAARGDATRLQQLDQVDVELEPTLRPREIQSRLRAGESLADVARAANTGVGRIERYAYPVLLERSTTADRARRAHPLIDGTPTKKSLEELVTATLSARGQLSGLRWDAYRDVSGWILHLRWQAGRSENHARWSIHSGPRTDTLRPRDEAARELIDPTPRPLRTITDGAPTVVEVRSTTVTVEQVEPVTVTPAVPPAPPVPAAPAAVTAPANEPTTPAADTAAGSDDFPAAGAETTDGSAVARTGTEPSPTRARRGQRPTMPGWEDLLLGGSSPRR</sequence>
<feature type="domain" description="DUF3071" evidence="2">
    <location>
        <begin position="1"/>
        <end position="169"/>
    </location>
</feature>
<evidence type="ECO:0000259" key="2">
    <source>
        <dbReference type="Pfam" id="PF11268"/>
    </source>
</evidence>
<evidence type="ECO:0000313" key="3">
    <source>
        <dbReference type="EMBL" id="TKV61927.1"/>
    </source>
</evidence>
<organism evidence="3 4">
    <name type="scientific">Nakamurella flava</name>
    <dbReference type="NCBI Taxonomy" id="2576308"/>
    <lineage>
        <taxon>Bacteria</taxon>
        <taxon>Bacillati</taxon>
        <taxon>Actinomycetota</taxon>
        <taxon>Actinomycetes</taxon>
        <taxon>Nakamurellales</taxon>
        <taxon>Nakamurellaceae</taxon>
        <taxon>Nakamurella</taxon>
    </lineage>
</organism>
<gene>
    <name evidence="3" type="ORF">FDO65_10450</name>
</gene>
<evidence type="ECO:0000256" key="1">
    <source>
        <dbReference type="SAM" id="MobiDB-lite"/>
    </source>
</evidence>
<dbReference type="AlphaFoldDB" id="A0A4U6QML8"/>
<feature type="compositionally biased region" description="Pro residues" evidence="1">
    <location>
        <begin position="228"/>
        <end position="237"/>
    </location>
</feature>